<dbReference type="GO" id="GO:0016887">
    <property type="term" value="F:ATP hydrolysis activity"/>
    <property type="evidence" value="ECO:0007669"/>
    <property type="project" value="InterPro"/>
</dbReference>
<feature type="domain" description="ABC transporter" evidence="5">
    <location>
        <begin position="6"/>
        <end position="236"/>
    </location>
</feature>
<dbReference type="PANTHER" id="PTHR43335:SF8">
    <property type="entry name" value="ABC TRANSPORTER, ATP-BINDING PROTEIN"/>
    <property type="match status" value="1"/>
</dbReference>
<name>A0A7X0SF66_9CLOT</name>
<dbReference type="InterPro" id="IPR027417">
    <property type="entry name" value="P-loop_NTPase"/>
</dbReference>
<dbReference type="AlphaFoldDB" id="A0A7X0SF66"/>
<evidence type="ECO:0000256" key="4">
    <source>
        <dbReference type="ARBA" id="ARBA00022840"/>
    </source>
</evidence>
<evidence type="ECO:0000256" key="1">
    <source>
        <dbReference type="ARBA" id="ARBA00005417"/>
    </source>
</evidence>
<reference evidence="6 7" key="1">
    <citation type="submission" date="2020-08" db="EMBL/GenBank/DDBJ databases">
        <title>Clostridia isolated from Swiss meat.</title>
        <authorList>
            <person name="Wambui J."/>
            <person name="Stevens M.J.A."/>
            <person name="Stephan R."/>
        </authorList>
    </citation>
    <scope>NUCLEOTIDE SEQUENCE [LARGE SCALE GENOMIC DNA]</scope>
    <source>
        <strain evidence="6 7">CM001</strain>
    </source>
</reference>
<evidence type="ECO:0000256" key="3">
    <source>
        <dbReference type="ARBA" id="ARBA00022741"/>
    </source>
</evidence>
<dbReference type="SMART" id="SM00382">
    <property type="entry name" value="AAA"/>
    <property type="match status" value="1"/>
</dbReference>
<accession>A0A7X0SF66</accession>
<dbReference type="Pfam" id="PF00005">
    <property type="entry name" value="ABC_tran"/>
    <property type="match status" value="1"/>
</dbReference>
<sequence>MNEIILKTNKITKKYGTQAAVDSINMTIKKGDIYGFIGQNGAGKTTLMRIITGLIHKTSGDIELLGGTTETELNNARTMVGSLIETPCFYGGMTARENLEVSRLVRNIAGKECIDEVLKLVGLTDVNIRKKKVKNFSLGMRQRLGIANALLGNPRLLILDEPINGLDPMGIIEVRELLKKVNKEKDVTILISSHILGELSELATCYGIISKGKLIEEISSDKLNEKCRQYIELEIDDAPRAVTLMEEKLNITEYEVLDKNKVKIYSDLDNVGKINTLLSKNGVIVDRIGLKGENLEEYFMDIVGGGKNV</sequence>
<dbReference type="RefSeq" id="WP_185165506.1">
    <property type="nucleotide sequence ID" value="NZ_JACKWY010000015.1"/>
</dbReference>
<dbReference type="EMBL" id="JACKWY010000015">
    <property type="protein sequence ID" value="MBB6716484.1"/>
    <property type="molecule type" value="Genomic_DNA"/>
</dbReference>
<dbReference type="PANTHER" id="PTHR43335">
    <property type="entry name" value="ABC TRANSPORTER, ATP-BINDING PROTEIN"/>
    <property type="match status" value="1"/>
</dbReference>
<dbReference type="Proteomes" id="UP000585258">
    <property type="component" value="Unassembled WGS sequence"/>
</dbReference>
<keyword evidence="3" id="KW-0547">Nucleotide-binding</keyword>
<evidence type="ECO:0000256" key="2">
    <source>
        <dbReference type="ARBA" id="ARBA00022448"/>
    </source>
</evidence>
<protein>
    <submittedName>
        <fullName evidence="6">ATP-binding cassette domain-containing protein</fullName>
    </submittedName>
</protein>
<dbReference type="PROSITE" id="PS00211">
    <property type="entry name" value="ABC_TRANSPORTER_1"/>
    <property type="match status" value="1"/>
</dbReference>
<dbReference type="GO" id="GO:0005524">
    <property type="term" value="F:ATP binding"/>
    <property type="evidence" value="ECO:0007669"/>
    <property type="project" value="UniProtKB-KW"/>
</dbReference>
<organism evidence="6 7">
    <name type="scientific">Clostridium gasigenes</name>
    <dbReference type="NCBI Taxonomy" id="94869"/>
    <lineage>
        <taxon>Bacteria</taxon>
        <taxon>Bacillati</taxon>
        <taxon>Bacillota</taxon>
        <taxon>Clostridia</taxon>
        <taxon>Eubacteriales</taxon>
        <taxon>Clostridiaceae</taxon>
        <taxon>Clostridium</taxon>
    </lineage>
</organism>
<dbReference type="InterPro" id="IPR003439">
    <property type="entry name" value="ABC_transporter-like_ATP-bd"/>
</dbReference>
<gene>
    <name evidence="6" type="ORF">H7E68_17460</name>
</gene>
<comment type="caution">
    <text evidence="6">The sequence shown here is derived from an EMBL/GenBank/DDBJ whole genome shotgun (WGS) entry which is preliminary data.</text>
</comment>
<keyword evidence="4 6" id="KW-0067">ATP-binding</keyword>
<dbReference type="InterPro" id="IPR003593">
    <property type="entry name" value="AAA+_ATPase"/>
</dbReference>
<dbReference type="Gene3D" id="3.40.50.300">
    <property type="entry name" value="P-loop containing nucleotide triphosphate hydrolases"/>
    <property type="match status" value="1"/>
</dbReference>
<evidence type="ECO:0000313" key="6">
    <source>
        <dbReference type="EMBL" id="MBB6716484.1"/>
    </source>
</evidence>
<dbReference type="PROSITE" id="PS50893">
    <property type="entry name" value="ABC_TRANSPORTER_2"/>
    <property type="match status" value="1"/>
</dbReference>
<evidence type="ECO:0000259" key="5">
    <source>
        <dbReference type="PROSITE" id="PS50893"/>
    </source>
</evidence>
<keyword evidence="2" id="KW-0813">Transport</keyword>
<comment type="similarity">
    <text evidence="1">Belongs to the ABC transporter superfamily.</text>
</comment>
<proteinExistence type="inferred from homology"/>
<dbReference type="SUPFAM" id="SSF52540">
    <property type="entry name" value="P-loop containing nucleoside triphosphate hydrolases"/>
    <property type="match status" value="1"/>
</dbReference>
<evidence type="ECO:0000313" key="7">
    <source>
        <dbReference type="Proteomes" id="UP000585258"/>
    </source>
</evidence>
<dbReference type="InterPro" id="IPR017871">
    <property type="entry name" value="ABC_transporter-like_CS"/>
</dbReference>